<proteinExistence type="predicted"/>
<accession>A0A9Y1BRA9</accession>
<reference evidence="2" key="1">
    <citation type="journal article" date="2022" name="Nat. Microbiol.">
        <title>Unique mobile elements and scalable gene flow at the prokaryote-eukaryote boundary revealed by circularized Asgard archaea genomes.</title>
        <authorList>
            <person name="Wu F."/>
            <person name="Speth D.R."/>
            <person name="Philosof A."/>
            <person name="Cremiere A."/>
            <person name="Narayanan A."/>
            <person name="Barco R.A."/>
            <person name="Connon S.A."/>
            <person name="Amend J.P."/>
            <person name="Antoshechkin I.A."/>
            <person name="Orphan V.J."/>
        </authorList>
    </citation>
    <scope>NUCLEOTIDE SEQUENCE</scope>
    <source>
        <strain evidence="2">PR6</strain>
    </source>
</reference>
<evidence type="ECO:0000313" key="2">
    <source>
        <dbReference type="EMBL" id="UJG43773.1"/>
    </source>
</evidence>
<keyword evidence="1" id="KW-0479">Metal-binding</keyword>
<sequence>MSIKTLEKKITPTVKKLVEEYWLLEETDKILIISDYPTSTDFVNKQIHLLSNMIERNLLARSIKRIIETNFPNPTKIYFIEPTYRHHTDPNDPILNKKVNESDLVFTLTYFSLTGVKIFNDLLKKKKIKQCSSPQISIDDFLPNGPIDVDVPYLEKLTTTLYKIMNKSNEFRVFDPSGSFLEIKINKRTDIYCDTGIFKEKGQIMNIPSGEVGIDIIEPEKDSVLINGKLNIFPGWTEDLSEQITLWIKDNFITEVKGGGKKGKMMSKLIEKTTLYVDQFGIGTNPNAKNPLSLIVADKIQGMAHVSINPVKFEENHFFFPVDHLIIDNAKYTRSHLFYLGEKKNNNHLFSFFL</sequence>
<gene>
    <name evidence="2" type="ORF">K9W46_00985</name>
</gene>
<dbReference type="PANTHER" id="PTHR34448:SF1">
    <property type="entry name" value="BLL6088 PROTEIN"/>
    <property type="match status" value="1"/>
</dbReference>
<dbReference type="EMBL" id="CP084167">
    <property type="protein sequence ID" value="UJG43773.1"/>
    <property type="molecule type" value="Genomic_DNA"/>
</dbReference>
<evidence type="ECO:0000256" key="1">
    <source>
        <dbReference type="ARBA" id="ARBA00022723"/>
    </source>
</evidence>
<dbReference type="PANTHER" id="PTHR34448">
    <property type="entry name" value="AMINOPEPTIDASE"/>
    <property type="match status" value="1"/>
</dbReference>
<dbReference type="Proteomes" id="UP001200513">
    <property type="component" value="Chromosome"/>
</dbReference>
<dbReference type="InterPro" id="IPR058739">
    <property type="entry name" value="NicX"/>
</dbReference>
<name>A0A9Y1BRA9_9ARCH</name>
<dbReference type="GO" id="GO:0046872">
    <property type="term" value="F:metal ion binding"/>
    <property type="evidence" value="ECO:0007669"/>
    <property type="project" value="UniProtKB-KW"/>
</dbReference>
<dbReference type="Pfam" id="PF26233">
    <property type="entry name" value="NicX"/>
    <property type="match status" value="1"/>
</dbReference>
<dbReference type="AlphaFoldDB" id="A0A9Y1BRA9"/>
<protein>
    <submittedName>
        <fullName evidence="2">Uncharacterized protein</fullName>
    </submittedName>
</protein>
<dbReference type="InterPro" id="IPR052170">
    <property type="entry name" value="M29_Exopeptidase"/>
</dbReference>
<organism evidence="2">
    <name type="scientific">Candidatus Heimdallarchaeum endolithica</name>
    <dbReference type="NCBI Taxonomy" id="2876572"/>
    <lineage>
        <taxon>Archaea</taxon>
        <taxon>Promethearchaeati</taxon>
        <taxon>Candidatus Heimdallarchaeota</taxon>
        <taxon>Candidatus Heimdallarchaeia (ex Rinke et al. 2021) (nom. nud.)</taxon>
        <taxon>Candidatus Heimdallarchaeales</taxon>
        <taxon>Candidatus Heimdallarchaeaceae</taxon>
        <taxon>Candidatus Heimdallarchaeum</taxon>
    </lineage>
</organism>
<dbReference type="SUPFAM" id="SSF144052">
    <property type="entry name" value="Thermophilic metalloprotease-like"/>
    <property type="match status" value="1"/>
</dbReference>